<keyword evidence="3" id="KW-1185">Reference proteome</keyword>
<sequence length="198" mass="21468">MFRRHRTGRTRWVVAAAAALTLLAAGVVTAIPAQAGVVTVQNGFEGNPYEFWNARYTEGSSIVNLVPHADARPTNGGRKAAWFDAPGNVPARISTNALFLPEPSGGQVTCRAEMYLKKADAPTPTDNPRVQLTVSERRGIVDTVIDGSTYTLTNTDYGRAEFAFWPYRRDANLIVEISVTGGMAYVDDLFVRCASAIS</sequence>
<feature type="chain" id="PRO_5037701940" description="Secreted protein" evidence="1">
    <location>
        <begin position="36"/>
        <end position="198"/>
    </location>
</feature>
<evidence type="ECO:0000313" key="3">
    <source>
        <dbReference type="Proteomes" id="UP000636960"/>
    </source>
</evidence>
<protein>
    <recommendedName>
        <fullName evidence="4">Secreted protein</fullName>
    </recommendedName>
</protein>
<comment type="caution">
    <text evidence="2">The sequence shown here is derived from an EMBL/GenBank/DDBJ whole genome shotgun (WGS) entry which is preliminary data.</text>
</comment>
<evidence type="ECO:0008006" key="4">
    <source>
        <dbReference type="Google" id="ProtNLM"/>
    </source>
</evidence>
<evidence type="ECO:0000313" key="2">
    <source>
        <dbReference type="EMBL" id="GIF02208.1"/>
    </source>
</evidence>
<dbReference type="AlphaFoldDB" id="A0A919KBA0"/>
<gene>
    <name evidence="2" type="ORF">Ari01nite_96720</name>
</gene>
<dbReference type="Proteomes" id="UP000636960">
    <property type="component" value="Unassembled WGS sequence"/>
</dbReference>
<accession>A0A919KBA0</accession>
<dbReference type="RefSeq" id="WP_203791288.1">
    <property type="nucleotide sequence ID" value="NZ_BOMV01000124.1"/>
</dbReference>
<keyword evidence="1" id="KW-0732">Signal</keyword>
<feature type="signal peptide" evidence="1">
    <location>
        <begin position="1"/>
        <end position="35"/>
    </location>
</feature>
<proteinExistence type="predicted"/>
<evidence type="ECO:0000256" key="1">
    <source>
        <dbReference type="SAM" id="SignalP"/>
    </source>
</evidence>
<dbReference type="EMBL" id="BOMV01000124">
    <property type="protein sequence ID" value="GIF02208.1"/>
    <property type="molecule type" value="Genomic_DNA"/>
</dbReference>
<reference evidence="2" key="1">
    <citation type="submission" date="2021-01" db="EMBL/GenBank/DDBJ databases">
        <title>Whole genome shotgun sequence of Actinoplanes rishiriensis NBRC 108556.</title>
        <authorList>
            <person name="Komaki H."/>
            <person name="Tamura T."/>
        </authorList>
    </citation>
    <scope>NUCLEOTIDE SEQUENCE</scope>
    <source>
        <strain evidence="2">NBRC 108556</strain>
    </source>
</reference>
<name>A0A919KBA0_9ACTN</name>
<organism evidence="2 3">
    <name type="scientific">Paractinoplanes rishiriensis</name>
    <dbReference type="NCBI Taxonomy" id="1050105"/>
    <lineage>
        <taxon>Bacteria</taxon>
        <taxon>Bacillati</taxon>
        <taxon>Actinomycetota</taxon>
        <taxon>Actinomycetes</taxon>
        <taxon>Micromonosporales</taxon>
        <taxon>Micromonosporaceae</taxon>
        <taxon>Paractinoplanes</taxon>
    </lineage>
</organism>